<dbReference type="InterPro" id="IPR050180">
    <property type="entry name" value="RNR_Ribonuclease"/>
</dbReference>
<dbReference type="InterPro" id="IPR001900">
    <property type="entry name" value="RNase_II/R"/>
</dbReference>
<proteinExistence type="predicted"/>
<dbReference type="GO" id="GO:0003723">
    <property type="term" value="F:RNA binding"/>
    <property type="evidence" value="ECO:0007669"/>
    <property type="project" value="InterPro"/>
</dbReference>
<dbReference type="EMBL" id="MN740901">
    <property type="protein sequence ID" value="QHU17310.1"/>
    <property type="molecule type" value="Genomic_DNA"/>
</dbReference>
<sequence length="553" mass="65013">MQIAKLMIYDRNYTLWSLLDTQTQEPIENPENYHPMDARHFHDDIINIDQTITVLKSPLLHKNIPGILVLENNKTYGRTENGKRLLYRCIPHDKHYPEFLVPYEIKFTFSKNILNHYVLFKFKHWDDKHPRGELVETIGKTDDYKAFENYQLHCKQLHTPLPTAFKTQLQSIHETTVIDAIVKCYPAIIDRTKEYVFTIDNDSTTDFDDAISITPLENDLLRISVYISNVALIADHLNLWKYLQNRVSTIYLPEQIVPMLPPKLSEDLCSLKEKTPRLALATDYIYNTTMRELIDVQFHNVLINVKKNFRYEHSNLLNNMIYKQLHVFTKFVSKTEGHIDSHDVVAYWMVKMNTSCGQYLHDHRAGIFKSTNKTQNILTTQESEIFLYHFRNHVCSRYVPYVDSELPVHYIMDVECYSHITSPIRRMVDLLNQVSMLRIMGYQMSPESDVFVKTWISQIDEINRQMKAIRKVQTNCELLHLCLRDPAIYDQTFDAMIFDVTSNGYLVYIESLRLLQVIKTVVTDLQIGSAIQCRVFLFHENDSINKKIVLQMI</sequence>
<dbReference type="InterPro" id="IPR041505">
    <property type="entry name" value="Dis3_CSD2"/>
</dbReference>
<dbReference type="PANTHER" id="PTHR23355">
    <property type="entry name" value="RIBONUCLEASE"/>
    <property type="match status" value="1"/>
</dbReference>
<dbReference type="GO" id="GO:0006402">
    <property type="term" value="P:mRNA catabolic process"/>
    <property type="evidence" value="ECO:0007669"/>
    <property type="project" value="TreeGrafter"/>
</dbReference>
<name>A0A6C0KKU2_9ZZZZ</name>
<evidence type="ECO:0000259" key="1">
    <source>
        <dbReference type="SMART" id="SM00955"/>
    </source>
</evidence>
<dbReference type="Pfam" id="PF00773">
    <property type="entry name" value="RNB"/>
    <property type="match status" value="1"/>
</dbReference>
<organism evidence="2">
    <name type="scientific">viral metagenome</name>
    <dbReference type="NCBI Taxonomy" id="1070528"/>
    <lineage>
        <taxon>unclassified sequences</taxon>
        <taxon>metagenomes</taxon>
        <taxon>organismal metagenomes</taxon>
    </lineage>
</organism>
<dbReference type="PANTHER" id="PTHR23355:SF9">
    <property type="entry name" value="DIS3-LIKE EXONUCLEASE 2"/>
    <property type="match status" value="1"/>
</dbReference>
<reference evidence="2" key="1">
    <citation type="journal article" date="2020" name="Nature">
        <title>Giant virus diversity and host interactions through global metagenomics.</title>
        <authorList>
            <person name="Schulz F."/>
            <person name="Roux S."/>
            <person name="Paez-Espino D."/>
            <person name="Jungbluth S."/>
            <person name="Walsh D.A."/>
            <person name="Denef V.J."/>
            <person name="McMahon K.D."/>
            <person name="Konstantinidis K.T."/>
            <person name="Eloe-Fadrosh E.A."/>
            <person name="Kyrpides N.C."/>
            <person name="Woyke T."/>
        </authorList>
    </citation>
    <scope>NUCLEOTIDE SEQUENCE</scope>
    <source>
        <strain evidence="2">GVMAG-S-3300012000-57</strain>
    </source>
</reference>
<dbReference type="SUPFAM" id="SSF50249">
    <property type="entry name" value="Nucleic acid-binding proteins"/>
    <property type="match status" value="1"/>
</dbReference>
<feature type="domain" description="RNB" evidence="1">
    <location>
        <begin position="188"/>
        <end position="442"/>
    </location>
</feature>
<dbReference type="GO" id="GO:0000175">
    <property type="term" value="F:3'-5'-RNA exonuclease activity"/>
    <property type="evidence" value="ECO:0007669"/>
    <property type="project" value="TreeGrafter"/>
</dbReference>
<protein>
    <recommendedName>
        <fullName evidence="1">RNB domain-containing protein</fullName>
    </recommendedName>
</protein>
<dbReference type="SMART" id="SM00955">
    <property type="entry name" value="RNB"/>
    <property type="match status" value="1"/>
</dbReference>
<evidence type="ECO:0000313" key="2">
    <source>
        <dbReference type="EMBL" id="QHU17310.1"/>
    </source>
</evidence>
<dbReference type="Pfam" id="PF17849">
    <property type="entry name" value="OB_Dis3"/>
    <property type="match status" value="1"/>
</dbReference>
<dbReference type="InterPro" id="IPR012340">
    <property type="entry name" value="NA-bd_OB-fold"/>
</dbReference>
<dbReference type="AlphaFoldDB" id="A0A6C0KKU2"/>
<accession>A0A6C0KKU2</accession>